<dbReference type="EMBL" id="UINC01044849">
    <property type="protein sequence ID" value="SVB50854.1"/>
    <property type="molecule type" value="Genomic_DNA"/>
</dbReference>
<name>A0A382EL81_9ZZZZ</name>
<reference evidence="1" key="1">
    <citation type="submission" date="2018-05" db="EMBL/GenBank/DDBJ databases">
        <authorList>
            <person name="Lanie J.A."/>
            <person name="Ng W.-L."/>
            <person name="Kazmierczak K.M."/>
            <person name="Andrzejewski T.M."/>
            <person name="Davidsen T.M."/>
            <person name="Wayne K.J."/>
            <person name="Tettelin H."/>
            <person name="Glass J.I."/>
            <person name="Rusch D."/>
            <person name="Podicherti R."/>
            <person name="Tsui H.-C.T."/>
            <person name="Winkler M.E."/>
        </authorList>
    </citation>
    <scope>NUCLEOTIDE SEQUENCE</scope>
</reference>
<gene>
    <name evidence="1" type="ORF">METZ01_LOCUS203708</name>
</gene>
<evidence type="ECO:0000313" key="1">
    <source>
        <dbReference type="EMBL" id="SVB50854.1"/>
    </source>
</evidence>
<dbReference type="AlphaFoldDB" id="A0A382EL81"/>
<sequence length="36" mass="4015">MPQGKRTKIAYFGPLPRQGTFGWLWLRGQAGIVEGP</sequence>
<accession>A0A382EL81</accession>
<organism evidence="1">
    <name type="scientific">marine metagenome</name>
    <dbReference type="NCBI Taxonomy" id="408172"/>
    <lineage>
        <taxon>unclassified sequences</taxon>
        <taxon>metagenomes</taxon>
        <taxon>ecological metagenomes</taxon>
    </lineage>
</organism>
<feature type="non-terminal residue" evidence="1">
    <location>
        <position position="36"/>
    </location>
</feature>
<protein>
    <submittedName>
        <fullName evidence="1">Uncharacterized protein</fullName>
    </submittedName>
</protein>
<proteinExistence type="predicted"/>